<feature type="compositionally biased region" description="Basic and acidic residues" evidence="1">
    <location>
        <begin position="102"/>
        <end position="112"/>
    </location>
</feature>
<dbReference type="EMBL" id="ASPP01004918">
    <property type="protein sequence ID" value="ETO31460.1"/>
    <property type="molecule type" value="Genomic_DNA"/>
</dbReference>
<keyword evidence="3" id="KW-1185">Reference proteome</keyword>
<dbReference type="Proteomes" id="UP000023152">
    <property type="component" value="Unassembled WGS sequence"/>
</dbReference>
<name>X6NYT1_RETFI</name>
<dbReference type="AlphaFoldDB" id="X6NYT1"/>
<reference evidence="2 3" key="1">
    <citation type="journal article" date="2013" name="Curr. Biol.">
        <title>The Genome of the Foraminiferan Reticulomyxa filosa.</title>
        <authorList>
            <person name="Glockner G."/>
            <person name="Hulsmann N."/>
            <person name="Schleicher M."/>
            <person name="Noegel A.A."/>
            <person name="Eichinger L."/>
            <person name="Gallinger C."/>
            <person name="Pawlowski J."/>
            <person name="Sierra R."/>
            <person name="Euteneuer U."/>
            <person name="Pillet L."/>
            <person name="Moustafa A."/>
            <person name="Platzer M."/>
            <person name="Groth M."/>
            <person name="Szafranski K."/>
            <person name="Schliwa M."/>
        </authorList>
    </citation>
    <scope>NUCLEOTIDE SEQUENCE [LARGE SCALE GENOMIC DNA]</scope>
</reference>
<comment type="caution">
    <text evidence="2">The sequence shown here is derived from an EMBL/GenBank/DDBJ whole genome shotgun (WGS) entry which is preliminary data.</text>
</comment>
<sequence>MLPHEMPLLRDKNGKLLPLAHEFFVLLKKIIFQPTFVYFFHKNTLLQDLIDLCCKDDSNVHYSWLPSNIRLLESNSSVQYDLLFELIRKLLESHKKRRTKETKKEDSDKNEDTSPANEEENKYNDNEADGYPNESDSKKTDKESDIYARAIANMRSKTFLQCLIARNCKNDEHQLKLVHFVAENDVTVSKKITEYAMRRIEHLDYYDCWSAVRCVMELMSIEDEYKQKRLSKCFKIFIQGVKREQSWHIVEMCIVLLVDLMEKKKEVLYRAVIYFCLFVAEWFLNSTDGIEFLNWIKTYTEKFPSINKISEIIKKGGNTPMKFKHEPLPQVDRSLRVHELPIYKNKKLKDIVQNFTTFLKVKAK</sequence>
<evidence type="ECO:0000313" key="2">
    <source>
        <dbReference type="EMBL" id="ETO31460.1"/>
    </source>
</evidence>
<protein>
    <submittedName>
        <fullName evidence="2">Uncharacterized protein</fullName>
    </submittedName>
</protein>
<organism evidence="2 3">
    <name type="scientific">Reticulomyxa filosa</name>
    <dbReference type="NCBI Taxonomy" id="46433"/>
    <lineage>
        <taxon>Eukaryota</taxon>
        <taxon>Sar</taxon>
        <taxon>Rhizaria</taxon>
        <taxon>Retaria</taxon>
        <taxon>Foraminifera</taxon>
        <taxon>Monothalamids</taxon>
        <taxon>Reticulomyxidae</taxon>
        <taxon>Reticulomyxa</taxon>
    </lineage>
</organism>
<gene>
    <name evidence="2" type="ORF">RFI_05661</name>
</gene>
<evidence type="ECO:0000256" key="1">
    <source>
        <dbReference type="SAM" id="MobiDB-lite"/>
    </source>
</evidence>
<accession>X6NYT1</accession>
<evidence type="ECO:0000313" key="3">
    <source>
        <dbReference type="Proteomes" id="UP000023152"/>
    </source>
</evidence>
<feature type="region of interest" description="Disordered" evidence="1">
    <location>
        <begin position="97"/>
        <end position="142"/>
    </location>
</feature>
<proteinExistence type="predicted"/>